<evidence type="ECO:0000259" key="1">
    <source>
        <dbReference type="Pfam" id="PF02014"/>
    </source>
</evidence>
<dbReference type="EMBL" id="CAJPEX010002771">
    <property type="protein sequence ID" value="CAG0921480.1"/>
    <property type="molecule type" value="Genomic_DNA"/>
</dbReference>
<feature type="domain" description="Reelin" evidence="1">
    <location>
        <begin position="95"/>
        <end position="125"/>
    </location>
</feature>
<protein>
    <recommendedName>
        <fullName evidence="1">Reelin domain-containing protein</fullName>
    </recommendedName>
</protein>
<gene>
    <name evidence="2" type="ORF">NMOB1V02_LOCUS8975</name>
</gene>
<proteinExistence type="predicted"/>
<reference evidence="2" key="1">
    <citation type="submission" date="2020-11" db="EMBL/GenBank/DDBJ databases">
        <authorList>
            <person name="Tran Van P."/>
        </authorList>
    </citation>
    <scope>NUCLEOTIDE SEQUENCE</scope>
</reference>
<evidence type="ECO:0000313" key="2">
    <source>
        <dbReference type="EMBL" id="CAD7281328.1"/>
    </source>
</evidence>
<dbReference type="Pfam" id="PF02014">
    <property type="entry name" value="Reeler"/>
    <property type="match status" value="1"/>
</dbReference>
<evidence type="ECO:0000313" key="3">
    <source>
        <dbReference type="Proteomes" id="UP000678499"/>
    </source>
</evidence>
<dbReference type="InterPro" id="IPR002861">
    <property type="entry name" value="Reeler_dom"/>
</dbReference>
<dbReference type="Proteomes" id="UP000678499">
    <property type="component" value="Unassembled WGS sequence"/>
</dbReference>
<dbReference type="EMBL" id="OA884808">
    <property type="protein sequence ID" value="CAD7281328.1"/>
    <property type="molecule type" value="Genomic_DNA"/>
</dbReference>
<sequence>MSSKKKAQGRDSRRDVVNLMLFGCHFRLCVARFSALMLRPIAHVRVLVDCLGRLLPTDAVFPRCSLLRLPCNISCCYSHKKLNDSMFASLLTAWDAVTHSNKREKRRVSVRWKAPIGSSGEVSFRSRGN</sequence>
<organism evidence="2">
    <name type="scientific">Notodromas monacha</name>
    <dbReference type="NCBI Taxonomy" id="399045"/>
    <lineage>
        <taxon>Eukaryota</taxon>
        <taxon>Metazoa</taxon>
        <taxon>Ecdysozoa</taxon>
        <taxon>Arthropoda</taxon>
        <taxon>Crustacea</taxon>
        <taxon>Oligostraca</taxon>
        <taxon>Ostracoda</taxon>
        <taxon>Podocopa</taxon>
        <taxon>Podocopida</taxon>
        <taxon>Cypridocopina</taxon>
        <taxon>Cypridoidea</taxon>
        <taxon>Cyprididae</taxon>
        <taxon>Notodromas</taxon>
    </lineage>
</organism>
<dbReference type="AlphaFoldDB" id="A0A7R9GHL6"/>
<accession>A0A7R9GHL6</accession>
<name>A0A7R9GHL6_9CRUS</name>
<dbReference type="Gene3D" id="2.60.40.4060">
    <property type="entry name" value="Reeler domain"/>
    <property type="match status" value="1"/>
</dbReference>
<keyword evidence="3" id="KW-1185">Reference proteome</keyword>
<dbReference type="InterPro" id="IPR042307">
    <property type="entry name" value="Reeler_sf"/>
</dbReference>